<dbReference type="Pfam" id="PF06674">
    <property type="entry name" value="DUF1176"/>
    <property type="match status" value="1"/>
</dbReference>
<feature type="signal peptide" evidence="1">
    <location>
        <begin position="1"/>
        <end position="36"/>
    </location>
</feature>
<dbReference type="EMBL" id="AFQE01000140">
    <property type="protein sequence ID" value="EGQ74378.1"/>
    <property type="molecule type" value="Genomic_DNA"/>
</dbReference>
<keyword evidence="1" id="KW-0732">Signal</keyword>
<gene>
    <name evidence="2" type="primary">rpfI</name>
    <name evidence="2" type="ORF">HMPREF9418_2822</name>
</gene>
<evidence type="ECO:0000313" key="2">
    <source>
        <dbReference type="EMBL" id="EGQ74378.1"/>
    </source>
</evidence>
<dbReference type="InterPro" id="IPR009560">
    <property type="entry name" value="DUF1176"/>
</dbReference>
<organism evidence="2 3">
    <name type="scientific">Neisseria macacae ATCC 33926</name>
    <dbReference type="NCBI Taxonomy" id="997348"/>
    <lineage>
        <taxon>Bacteria</taxon>
        <taxon>Pseudomonadati</taxon>
        <taxon>Pseudomonadota</taxon>
        <taxon>Betaproteobacteria</taxon>
        <taxon>Neisseriales</taxon>
        <taxon>Neisseriaceae</taxon>
        <taxon>Neisseria</taxon>
    </lineage>
</organism>
<name>A0AA36UGD2_9NEIS</name>
<dbReference type="AlphaFoldDB" id="A0AA36UGD2"/>
<protein>
    <submittedName>
        <fullName evidence="2">Regulatory protein RpfI</fullName>
    </submittedName>
</protein>
<feature type="chain" id="PRO_5041375096" evidence="1">
    <location>
        <begin position="37"/>
        <end position="375"/>
    </location>
</feature>
<accession>A0AA36UGD2</accession>
<comment type="caution">
    <text evidence="2">The sequence shown here is derived from an EMBL/GenBank/DDBJ whole genome shotgun (WGS) entry which is preliminary data.</text>
</comment>
<dbReference type="Proteomes" id="UP000004982">
    <property type="component" value="Unassembled WGS sequence"/>
</dbReference>
<evidence type="ECO:0000256" key="1">
    <source>
        <dbReference type="SAM" id="SignalP"/>
    </source>
</evidence>
<sequence length="375" mass="40926">MFPCCAVFYPSTNKIKLKEYIMKKWLLAVLPVTALAAPPQGFYQNYQDWDIACDNTGTCRLAGYQADETETPVSILFTRKAGASAAVAGEVSLLPFNDDDRQLARVAARSELMLNGKSLGKLVLNKKGTGKLSSAQTNALLEALKKESKISIRAGKYEWHLSDKGAAAAMLKADEFQGRLNTPSALIRKGNSSQAVLSPQPKPVIRAVAVPKTAGDILEQDTPRHSAVMKLLRNSNRVSEGDDNYCPALHNKEQMGWNRSLYVHPLNDRQVLISAICIGGAYQTSGYYAIADKELTKIEQVLPPMVYGGHGGFDEKTATLSGSFKGRGIGDCWTSNTAVWDGKSFVRSEEHTTGSCKGFTGGAWWLPIFDARVER</sequence>
<proteinExistence type="predicted"/>
<reference evidence="2 3" key="1">
    <citation type="submission" date="2011-05" db="EMBL/GenBank/DDBJ databases">
        <authorList>
            <person name="Muzny D."/>
            <person name="Qin X."/>
            <person name="Deng J."/>
            <person name="Jiang H."/>
            <person name="Liu Y."/>
            <person name="Qu J."/>
            <person name="Song X.-Z."/>
            <person name="Zhang L."/>
            <person name="Thornton R."/>
            <person name="Coyle M."/>
            <person name="Francisco L."/>
            <person name="Jackson L."/>
            <person name="Javaid M."/>
            <person name="Korchina V."/>
            <person name="Kovar C."/>
            <person name="Mata R."/>
            <person name="Mathew T."/>
            <person name="Ngo R."/>
            <person name="Nguyen L."/>
            <person name="Nguyen N."/>
            <person name="Okwuonu G."/>
            <person name="Ongeri F."/>
            <person name="Pham C."/>
            <person name="Simmons D."/>
            <person name="Wilczek-Boney K."/>
            <person name="Hale W."/>
            <person name="Jakkamsetti A."/>
            <person name="Pham P."/>
            <person name="Ruth R."/>
            <person name="San Lucas F."/>
            <person name="Warren J."/>
            <person name="Zhang J."/>
            <person name="Zhao Z."/>
            <person name="Zhou C."/>
            <person name="Zhu D."/>
            <person name="Lee S."/>
            <person name="Bess C."/>
            <person name="Blankenburg K."/>
            <person name="Forbes L."/>
            <person name="Fu Q."/>
            <person name="Gubbala S."/>
            <person name="Hirani K."/>
            <person name="Jayaseelan J.C."/>
            <person name="Lara F."/>
            <person name="Munidasa M."/>
            <person name="Palculict T."/>
            <person name="Patil S."/>
            <person name="Pu L.-L."/>
            <person name="Saada N."/>
            <person name="Tang L."/>
            <person name="Weissenberger G."/>
            <person name="Zhu Y."/>
            <person name="Hemphill L."/>
            <person name="Shang Y."/>
            <person name="Youmans B."/>
            <person name="Ayvaz T."/>
            <person name="Ross M."/>
            <person name="Santibanez J."/>
            <person name="Aqrawi P."/>
            <person name="Gross S."/>
            <person name="Joshi V."/>
            <person name="Fowler G."/>
            <person name="Nazareth L."/>
            <person name="Reid J."/>
            <person name="Worley K."/>
            <person name="Petrosino J."/>
            <person name="Highlander S."/>
            <person name="Gibbs R."/>
        </authorList>
    </citation>
    <scope>NUCLEOTIDE SEQUENCE [LARGE SCALE GENOMIC DNA]</scope>
    <source>
        <strain evidence="2 3">ATCC 33926</strain>
    </source>
</reference>
<evidence type="ECO:0000313" key="3">
    <source>
        <dbReference type="Proteomes" id="UP000004982"/>
    </source>
</evidence>